<feature type="compositionally biased region" description="Acidic residues" evidence="5">
    <location>
        <begin position="251"/>
        <end position="272"/>
    </location>
</feature>
<evidence type="ECO:0000256" key="3">
    <source>
        <dbReference type="ARBA" id="ARBA00022833"/>
    </source>
</evidence>
<name>A0A835ZLI2_9STRA</name>
<feature type="region of interest" description="Disordered" evidence="5">
    <location>
        <begin position="251"/>
        <end position="283"/>
    </location>
</feature>
<dbReference type="Pfam" id="PF16543">
    <property type="entry name" value="DFRP_C"/>
    <property type="match status" value="1"/>
</dbReference>
<gene>
    <name evidence="7" type="ORF">JKP88DRAFT_12314</name>
</gene>
<sequence length="283" mass="30152">MPPKKVDKKKIAKVIEDKTFGLKNKSKSKAVQQYVATVEKNVKNSAGAAQAEANKAKRKAAKEAAKQAELEMKALFNEALVAGKKAPKAGGGKGAEPDPVAVDTREKQVQETFVVAEETEKTIEDLIEEQRAKLAAEGKAGTPVTSETLAAWKARRAAARRDEERRMVEREMAKKGKKKGLAVLSGRALFDYDASLFKDDEDACGQEETSLREERGDSDAENADGNAAAAAATDAQVAALADGVDQDLFLEADDDDIELDDLDESDAVDDGGADGGAEETKGP</sequence>
<dbReference type="GO" id="GO:0005829">
    <property type="term" value="C:cytosol"/>
    <property type="evidence" value="ECO:0007669"/>
    <property type="project" value="TreeGrafter"/>
</dbReference>
<keyword evidence="4" id="KW-0175">Coiled coil</keyword>
<feature type="domain" description="ZC3H15/TMA46 family C-terminal" evidence="6">
    <location>
        <begin position="122"/>
        <end position="210"/>
    </location>
</feature>
<dbReference type="GO" id="GO:0002181">
    <property type="term" value="P:cytoplasmic translation"/>
    <property type="evidence" value="ECO:0007669"/>
    <property type="project" value="TreeGrafter"/>
</dbReference>
<evidence type="ECO:0000256" key="1">
    <source>
        <dbReference type="ARBA" id="ARBA00022723"/>
    </source>
</evidence>
<accession>A0A835ZLI2</accession>
<keyword evidence="3" id="KW-0862">Zinc</keyword>
<dbReference type="AlphaFoldDB" id="A0A835ZLI2"/>
<proteinExistence type="predicted"/>
<dbReference type="PANTHER" id="PTHR12681:SF0">
    <property type="entry name" value="ZINC FINGER CCCH DOMAIN-CONTAINING PROTEIN 15"/>
    <property type="match status" value="1"/>
</dbReference>
<dbReference type="GO" id="GO:0003729">
    <property type="term" value="F:mRNA binding"/>
    <property type="evidence" value="ECO:0007669"/>
    <property type="project" value="TreeGrafter"/>
</dbReference>
<evidence type="ECO:0000256" key="2">
    <source>
        <dbReference type="ARBA" id="ARBA00022771"/>
    </source>
</evidence>
<feature type="compositionally biased region" description="Low complexity" evidence="5">
    <location>
        <begin position="223"/>
        <end position="234"/>
    </location>
</feature>
<comment type="caution">
    <text evidence="7">The sequence shown here is derived from an EMBL/GenBank/DDBJ whole genome shotgun (WGS) entry which is preliminary data.</text>
</comment>
<protein>
    <recommendedName>
        <fullName evidence="6">ZC3H15/TMA46 family C-terminal domain-containing protein</fullName>
    </recommendedName>
</protein>
<reference evidence="7" key="1">
    <citation type="submission" date="2021-02" db="EMBL/GenBank/DDBJ databases">
        <title>First Annotated Genome of the Yellow-green Alga Tribonema minus.</title>
        <authorList>
            <person name="Mahan K.M."/>
        </authorList>
    </citation>
    <scope>NUCLEOTIDE SEQUENCE</scope>
    <source>
        <strain evidence="7">UTEX B ZZ1240</strain>
    </source>
</reference>
<feature type="region of interest" description="Disordered" evidence="5">
    <location>
        <begin position="84"/>
        <end position="106"/>
    </location>
</feature>
<dbReference type="InterPro" id="IPR032378">
    <property type="entry name" value="ZC3H15/TMA46_C"/>
</dbReference>
<dbReference type="EMBL" id="JAFCMP010000024">
    <property type="protein sequence ID" value="KAG5191073.1"/>
    <property type="molecule type" value="Genomic_DNA"/>
</dbReference>
<evidence type="ECO:0000313" key="7">
    <source>
        <dbReference type="EMBL" id="KAG5191073.1"/>
    </source>
</evidence>
<evidence type="ECO:0000256" key="4">
    <source>
        <dbReference type="SAM" id="Coils"/>
    </source>
</evidence>
<dbReference type="Gene3D" id="6.20.400.10">
    <property type="match status" value="1"/>
</dbReference>
<evidence type="ECO:0000313" key="8">
    <source>
        <dbReference type="Proteomes" id="UP000664859"/>
    </source>
</evidence>
<keyword evidence="8" id="KW-1185">Reference proteome</keyword>
<feature type="region of interest" description="Disordered" evidence="5">
    <location>
        <begin position="199"/>
        <end position="234"/>
    </location>
</feature>
<dbReference type="OrthoDB" id="278280at2759"/>
<organism evidence="7 8">
    <name type="scientific">Tribonema minus</name>
    <dbReference type="NCBI Taxonomy" id="303371"/>
    <lineage>
        <taxon>Eukaryota</taxon>
        <taxon>Sar</taxon>
        <taxon>Stramenopiles</taxon>
        <taxon>Ochrophyta</taxon>
        <taxon>PX clade</taxon>
        <taxon>Xanthophyceae</taxon>
        <taxon>Tribonematales</taxon>
        <taxon>Tribonemataceae</taxon>
        <taxon>Tribonema</taxon>
    </lineage>
</organism>
<evidence type="ECO:0000259" key="6">
    <source>
        <dbReference type="Pfam" id="PF16543"/>
    </source>
</evidence>
<dbReference type="GO" id="GO:0008270">
    <property type="term" value="F:zinc ion binding"/>
    <property type="evidence" value="ECO:0007669"/>
    <property type="project" value="UniProtKB-KW"/>
</dbReference>
<evidence type="ECO:0000256" key="5">
    <source>
        <dbReference type="SAM" id="MobiDB-lite"/>
    </source>
</evidence>
<feature type="compositionally biased region" description="Basic and acidic residues" evidence="5">
    <location>
        <begin position="209"/>
        <end position="218"/>
    </location>
</feature>
<keyword evidence="2" id="KW-0863">Zinc-finger</keyword>
<dbReference type="Proteomes" id="UP000664859">
    <property type="component" value="Unassembled WGS sequence"/>
</dbReference>
<dbReference type="PANTHER" id="PTHR12681">
    <property type="entry name" value="ZINC FINGER-CONTAINING PROTEIN P48ZNF"/>
    <property type="match status" value="1"/>
</dbReference>
<feature type="coiled-coil region" evidence="4">
    <location>
        <begin position="48"/>
        <end position="78"/>
    </location>
</feature>
<keyword evidence="1" id="KW-0479">Metal-binding</keyword>